<keyword evidence="1" id="KW-0802">TPR repeat</keyword>
<feature type="compositionally biased region" description="Low complexity" evidence="2">
    <location>
        <begin position="14"/>
        <end position="29"/>
    </location>
</feature>
<evidence type="ECO:0000259" key="4">
    <source>
        <dbReference type="PROSITE" id="PS50006"/>
    </source>
</evidence>
<dbReference type="PANTHER" id="PTHR23308">
    <property type="entry name" value="NUCLEAR INHIBITOR OF PROTEIN PHOSPHATASE-1"/>
    <property type="match status" value="1"/>
</dbReference>
<dbReference type="Pfam" id="PF16697">
    <property type="entry name" value="Yop-YscD_cpl"/>
    <property type="match status" value="1"/>
</dbReference>
<name>A0ABT4AFG1_9BACT</name>
<dbReference type="InterPro" id="IPR011990">
    <property type="entry name" value="TPR-like_helical_dom_sf"/>
</dbReference>
<dbReference type="InterPro" id="IPR008984">
    <property type="entry name" value="SMAD_FHA_dom_sf"/>
</dbReference>
<evidence type="ECO:0000313" key="6">
    <source>
        <dbReference type="Proteomes" id="UP001207654"/>
    </source>
</evidence>
<dbReference type="EMBL" id="JAPNKA010000001">
    <property type="protein sequence ID" value="MCY1079644.1"/>
    <property type="molecule type" value="Genomic_DNA"/>
</dbReference>
<dbReference type="RefSeq" id="WP_267538350.1">
    <property type="nucleotide sequence ID" value="NZ_JAPNKA010000001.1"/>
</dbReference>
<dbReference type="SUPFAM" id="SSF48452">
    <property type="entry name" value="TPR-like"/>
    <property type="match status" value="1"/>
</dbReference>
<reference evidence="5 6" key="1">
    <citation type="submission" date="2022-11" db="EMBL/GenBank/DDBJ databases">
        <title>Minimal conservation of predation-associated metabolite biosynthetic gene clusters underscores biosynthetic potential of Myxococcota including descriptions for ten novel species: Archangium lansinium sp. nov., Myxococcus landrumus sp. nov., Nannocystis bai.</title>
        <authorList>
            <person name="Ahearne A."/>
            <person name="Stevens C."/>
            <person name="Phillips K."/>
        </authorList>
    </citation>
    <scope>NUCLEOTIDE SEQUENCE [LARGE SCALE GENOMIC DNA]</scope>
    <source>
        <strain evidence="5 6">MIWBW</strain>
    </source>
</reference>
<evidence type="ECO:0000256" key="2">
    <source>
        <dbReference type="SAM" id="MobiDB-lite"/>
    </source>
</evidence>
<dbReference type="PROSITE" id="PS50005">
    <property type="entry name" value="TPR"/>
    <property type="match status" value="1"/>
</dbReference>
<dbReference type="Proteomes" id="UP001207654">
    <property type="component" value="Unassembled WGS sequence"/>
</dbReference>
<keyword evidence="6" id="KW-1185">Reference proteome</keyword>
<feature type="domain" description="FHA" evidence="4">
    <location>
        <begin position="80"/>
        <end position="129"/>
    </location>
</feature>
<evidence type="ECO:0000313" key="5">
    <source>
        <dbReference type="EMBL" id="MCY1079644.1"/>
    </source>
</evidence>
<feature type="region of interest" description="Disordered" evidence="2">
    <location>
        <begin position="147"/>
        <end position="227"/>
    </location>
</feature>
<dbReference type="SUPFAM" id="SSF49879">
    <property type="entry name" value="SMAD/FHA domain"/>
    <property type="match status" value="1"/>
</dbReference>
<feature type="transmembrane region" description="Helical" evidence="3">
    <location>
        <begin position="234"/>
        <end position="252"/>
    </location>
</feature>
<dbReference type="InterPro" id="IPR032030">
    <property type="entry name" value="YscD_cytoplasmic_dom"/>
</dbReference>
<keyword evidence="3" id="KW-0472">Membrane</keyword>
<proteinExistence type="predicted"/>
<dbReference type="CDD" id="cd00060">
    <property type="entry name" value="FHA"/>
    <property type="match status" value="1"/>
</dbReference>
<feature type="compositionally biased region" description="Low complexity" evidence="2">
    <location>
        <begin position="153"/>
        <end position="162"/>
    </location>
</feature>
<protein>
    <submittedName>
        <fullName evidence="5">FHA domain-containing protein</fullName>
    </submittedName>
</protein>
<evidence type="ECO:0000256" key="1">
    <source>
        <dbReference type="PROSITE-ProRule" id="PRU00339"/>
    </source>
</evidence>
<sequence length="614" mass="65373">MSNGSPPARRRPTTTDTPSGGSASGGSTSQRPAVRRSASGAVPSTRSAPAVPSLPVTGTKLVCSAGPCAGQEFALEEGEYVIGRANDNPICIPDTSVSRKHVLIRRVGGGWAASDLGSGNGTLLNGEPLTDEMPLSPNDTLTLGDTELTFNDSSNATMMMPMPSAPPPRPGRSSTRSSAPAAAAPAEADAGGEESGAVAPRRPPPRPEGRVRSARGRAAVTPPDPMAQQRKKRMLILAAGVFVLLVGVLAVMKVQQQRQAESDAQKAQLAQERRAEIDALFQEAKNLIRDGKWADAKARLLELQEVEPGHVQLPDYLARVEKEIPNQEALDAAKSALDKNQLGPAAASLAKVGKDTQLFETVRALRTTLKDKADKRVRDALTLLEQKDLDQAKAITDDVLAADPEHRDAKVINEQAARAIAIRDAPPPPPTVKAAPKPWDQAVDRFRDGDLNGAVAMANACAGKNPQCKTLMVQLTDFGNLYKKLEDLDAKGLARLLDLDKKITKGQGSKLSRNAGTRAANIFFKSASSAKAAGQYGRAMENAQRALQADPGHAGANNIVAELRAKAKDLYLQAYALKDTNPEDAVPKFREVMAMTPSEDETHQKAKTWVEKLK</sequence>
<accession>A0ABT4AFG1</accession>
<dbReference type="Gene3D" id="2.60.200.20">
    <property type="match status" value="1"/>
</dbReference>
<evidence type="ECO:0000256" key="3">
    <source>
        <dbReference type="SAM" id="Phobius"/>
    </source>
</evidence>
<organism evidence="5 6">
    <name type="scientific">Archangium lansingense</name>
    <dbReference type="NCBI Taxonomy" id="2995310"/>
    <lineage>
        <taxon>Bacteria</taxon>
        <taxon>Pseudomonadati</taxon>
        <taxon>Myxococcota</taxon>
        <taxon>Myxococcia</taxon>
        <taxon>Myxococcales</taxon>
        <taxon>Cystobacterineae</taxon>
        <taxon>Archangiaceae</taxon>
        <taxon>Archangium</taxon>
    </lineage>
</organism>
<keyword evidence="3" id="KW-1133">Transmembrane helix</keyword>
<gene>
    <name evidence="5" type="ORF">OV287_34815</name>
</gene>
<dbReference type="InterPro" id="IPR050923">
    <property type="entry name" value="Cell_Proc_Reg/RNA_Proc"/>
</dbReference>
<feature type="repeat" description="TPR" evidence="1">
    <location>
        <begin position="520"/>
        <end position="553"/>
    </location>
</feature>
<feature type="region of interest" description="Disordered" evidence="2">
    <location>
        <begin position="1"/>
        <end position="56"/>
    </location>
</feature>
<dbReference type="InterPro" id="IPR019734">
    <property type="entry name" value="TPR_rpt"/>
</dbReference>
<dbReference type="PROSITE" id="PS50006">
    <property type="entry name" value="FHA_DOMAIN"/>
    <property type="match status" value="1"/>
</dbReference>
<dbReference type="InterPro" id="IPR000253">
    <property type="entry name" value="FHA_dom"/>
</dbReference>
<keyword evidence="3" id="KW-0812">Transmembrane</keyword>
<dbReference type="Gene3D" id="1.25.40.10">
    <property type="entry name" value="Tetratricopeptide repeat domain"/>
    <property type="match status" value="1"/>
</dbReference>
<dbReference type="SMART" id="SM00240">
    <property type="entry name" value="FHA"/>
    <property type="match status" value="1"/>
</dbReference>
<feature type="compositionally biased region" description="Low complexity" evidence="2">
    <location>
        <begin position="171"/>
        <end position="200"/>
    </location>
</feature>
<comment type="caution">
    <text evidence="5">The sequence shown here is derived from an EMBL/GenBank/DDBJ whole genome shotgun (WGS) entry which is preliminary data.</text>
</comment>